<accession>W1Y2M6</accession>
<organism evidence="2">
    <name type="scientific">human gut metagenome</name>
    <dbReference type="NCBI Taxonomy" id="408170"/>
    <lineage>
        <taxon>unclassified sequences</taxon>
        <taxon>metagenomes</taxon>
        <taxon>organismal metagenomes</taxon>
    </lineage>
</organism>
<keyword evidence="1" id="KW-0812">Transmembrane</keyword>
<keyword evidence="1" id="KW-1133">Transmembrane helix</keyword>
<feature type="non-terminal residue" evidence="2">
    <location>
        <position position="1"/>
    </location>
</feature>
<reference evidence="2" key="1">
    <citation type="submission" date="2013-12" db="EMBL/GenBank/DDBJ databases">
        <title>A Varibaculum cambriense genome reconstructed from a premature infant gut community with otherwise low bacterial novelty that shifts toward anaerobic metabolism during the third week of life.</title>
        <authorList>
            <person name="Brown C.T."/>
            <person name="Sharon I."/>
            <person name="Thomas B.C."/>
            <person name="Castelle C.J."/>
            <person name="Morowitz M.J."/>
            <person name="Banfield J.F."/>
        </authorList>
    </citation>
    <scope>NUCLEOTIDE SEQUENCE</scope>
</reference>
<sequence>YSTKFESVIYYGVPIGWFVGLLIGYIRYKSEKWKFKSIVK</sequence>
<name>W1Y2M6_9ZZZZ</name>
<feature type="transmembrane region" description="Helical" evidence="1">
    <location>
        <begin position="7"/>
        <end position="26"/>
    </location>
</feature>
<dbReference type="AlphaFoldDB" id="W1Y2M6"/>
<proteinExistence type="predicted"/>
<comment type="caution">
    <text evidence="2">The sequence shown here is derived from an EMBL/GenBank/DDBJ whole genome shotgun (WGS) entry which is preliminary data.</text>
</comment>
<evidence type="ECO:0000313" key="2">
    <source>
        <dbReference type="EMBL" id="ETJ35364.1"/>
    </source>
</evidence>
<protein>
    <submittedName>
        <fullName evidence="2">Uncharacterized protein</fullName>
    </submittedName>
</protein>
<evidence type="ECO:0000256" key="1">
    <source>
        <dbReference type="SAM" id="Phobius"/>
    </source>
</evidence>
<dbReference type="EMBL" id="AZMM01010246">
    <property type="protein sequence ID" value="ETJ35364.1"/>
    <property type="molecule type" value="Genomic_DNA"/>
</dbReference>
<keyword evidence="1" id="KW-0472">Membrane</keyword>
<gene>
    <name evidence="2" type="ORF">Q604_UNBC10246G0001</name>
</gene>